<accession>A0A163SL64</accession>
<dbReference type="AlphaFoldDB" id="A0A163SL64"/>
<dbReference type="Gene3D" id="1.10.287.1080">
    <property type="entry name" value="MazG-like"/>
    <property type="match status" value="1"/>
</dbReference>
<name>A0A163SL64_9BACL</name>
<organism evidence="1 2">
    <name type="scientific">Fictibacillus phosphorivorans</name>
    <dbReference type="NCBI Taxonomy" id="1221500"/>
    <lineage>
        <taxon>Bacteria</taxon>
        <taxon>Bacillati</taxon>
        <taxon>Bacillota</taxon>
        <taxon>Bacilli</taxon>
        <taxon>Bacillales</taxon>
        <taxon>Fictibacillaceae</taxon>
        <taxon>Fictibacillus</taxon>
    </lineage>
</organism>
<gene>
    <name evidence="1" type="ORF">AWM68_03520</name>
</gene>
<keyword evidence="2" id="KW-1185">Reference proteome</keyword>
<evidence type="ECO:0000313" key="1">
    <source>
        <dbReference type="EMBL" id="KZE69347.1"/>
    </source>
</evidence>
<sequence>MKNTQKELEQFQLRKNWEISQESPDKSTESLLLNHMLLTTEIAEIAEELRKMLNRAYSLNKDGVGQEDAFIMAKHEVAEDIGKEIADSIAYLSKFATFFERDMEEDIRNKLDEIDKRDKPNLQRRMKGGKVNV</sequence>
<comment type="caution">
    <text evidence="1">The sequence shown here is derived from an EMBL/GenBank/DDBJ whole genome shotgun (WGS) entry which is preliminary data.</text>
</comment>
<evidence type="ECO:0008006" key="3">
    <source>
        <dbReference type="Google" id="ProtNLM"/>
    </source>
</evidence>
<dbReference type="SUPFAM" id="SSF101386">
    <property type="entry name" value="all-alpha NTP pyrophosphatases"/>
    <property type="match status" value="1"/>
</dbReference>
<dbReference type="EMBL" id="LRFC01000001">
    <property type="protein sequence ID" value="KZE69347.1"/>
    <property type="molecule type" value="Genomic_DNA"/>
</dbReference>
<reference evidence="2" key="1">
    <citation type="submission" date="2016-01" db="EMBL/GenBank/DDBJ databases">
        <title>Draft genome of Chromobacterium sp. F49.</title>
        <authorList>
            <person name="Hong K.W."/>
        </authorList>
    </citation>
    <scope>NUCLEOTIDE SEQUENCE [LARGE SCALE GENOMIC DNA]</scope>
    <source>
        <strain evidence="2">P7IIIA</strain>
    </source>
</reference>
<protein>
    <recommendedName>
        <fullName evidence="3">NTP pyrophosphohydrolase MazG putative catalytic core domain-containing protein</fullName>
    </recommendedName>
</protein>
<dbReference type="Proteomes" id="UP000076567">
    <property type="component" value="Unassembled WGS sequence"/>
</dbReference>
<dbReference type="RefSeq" id="WP_066236879.1">
    <property type="nucleotide sequence ID" value="NZ_LRFC01000001.1"/>
</dbReference>
<evidence type="ECO:0000313" key="2">
    <source>
        <dbReference type="Proteomes" id="UP000076567"/>
    </source>
</evidence>
<proteinExistence type="predicted"/>
<dbReference type="OrthoDB" id="2936536at2"/>